<name>A0A3N2R7S3_9RHOB</name>
<dbReference type="Proteomes" id="UP000268016">
    <property type="component" value="Unassembled WGS sequence"/>
</dbReference>
<dbReference type="Gene3D" id="3.30.379.10">
    <property type="entry name" value="Chitobiase/beta-hexosaminidase domain 2-like"/>
    <property type="match status" value="1"/>
</dbReference>
<accession>A0A3N2R7S3</accession>
<dbReference type="GO" id="GO:0004563">
    <property type="term" value="F:beta-N-acetylhexosaminidase activity"/>
    <property type="evidence" value="ECO:0007669"/>
    <property type="project" value="UniProtKB-EC"/>
</dbReference>
<dbReference type="InterPro" id="IPR029018">
    <property type="entry name" value="Hex-like_dom2"/>
</dbReference>
<comment type="catalytic activity">
    <reaction evidence="1">
        <text>Hydrolysis of terminal non-reducing N-acetyl-D-hexosamine residues in N-acetyl-beta-D-hexosaminides.</text>
        <dbReference type="EC" id="3.2.1.52"/>
    </reaction>
</comment>
<dbReference type="InterPro" id="IPR015882">
    <property type="entry name" value="HEX_bac_N"/>
</dbReference>
<keyword evidence="4 11" id="KW-0378">Hydrolase</keyword>
<dbReference type="SUPFAM" id="SSF55545">
    <property type="entry name" value="beta-N-acetylhexosaminidase-like domain"/>
    <property type="match status" value="1"/>
</dbReference>
<organism evidence="11 12">
    <name type="scientific">Histidinibacterium lentulum</name>
    <dbReference type="NCBI Taxonomy" id="2480588"/>
    <lineage>
        <taxon>Bacteria</taxon>
        <taxon>Pseudomonadati</taxon>
        <taxon>Pseudomonadota</taxon>
        <taxon>Alphaproteobacteria</taxon>
        <taxon>Rhodobacterales</taxon>
        <taxon>Paracoccaceae</taxon>
        <taxon>Histidinibacterium</taxon>
    </lineage>
</organism>
<evidence type="ECO:0000259" key="9">
    <source>
        <dbReference type="Pfam" id="PF00728"/>
    </source>
</evidence>
<dbReference type="AlphaFoldDB" id="A0A3N2R7S3"/>
<evidence type="ECO:0000256" key="5">
    <source>
        <dbReference type="ARBA" id="ARBA00023295"/>
    </source>
</evidence>
<dbReference type="InterPro" id="IPR025705">
    <property type="entry name" value="Beta_hexosaminidase_sua/sub"/>
</dbReference>
<dbReference type="EC" id="3.2.1.52" evidence="3"/>
<dbReference type="GO" id="GO:0016020">
    <property type="term" value="C:membrane"/>
    <property type="evidence" value="ECO:0007669"/>
    <property type="project" value="TreeGrafter"/>
</dbReference>
<dbReference type="EMBL" id="RDRB01000002">
    <property type="protein sequence ID" value="ROU03495.1"/>
    <property type="molecule type" value="Genomic_DNA"/>
</dbReference>
<dbReference type="PANTHER" id="PTHR22600:SF57">
    <property type="entry name" value="BETA-N-ACETYLHEXOSAMINIDASE"/>
    <property type="match status" value="1"/>
</dbReference>
<feature type="active site" description="Proton donor" evidence="8">
    <location>
        <position position="402"/>
    </location>
</feature>
<evidence type="ECO:0000256" key="7">
    <source>
        <dbReference type="ARBA" id="ARBA00033000"/>
    </source>
</evidence>
<evidence type="ECO:0000256" key="2">
    <source>
        <dbReference type="ARBA" id="ARBA00006285"/>
    </source>
</evidence>
<evidence type="ECO:0000256" key="3">
    <source>
        <dbReference type="ARBA" id="ARBA00012663"/>
    </source>
</evidence>
<evidence type="ECO:0000313" key="12">
    <source>
        <dbReference type="Proteomes" id="UP000268016"/>
    </source>
</evidence>
<evidence type="ECO:0000313" key="11">
    <source>
        <dbReference type="EMBL" id="ROU03495.1"/>
    </source>
</evidence>
<dbReference type="Pfam" id="PF02838">
    <property type="entry name" value="Glyco_hydro_20b"/>
    <property type="match status" value="1"/>
</dbReference>
<proteinExistence type="inferred from homology"/>
<reference evidence="11 12" key="1">
    <citation type="submission" date="2018-10" db="EMBL/GenBank/DDBJ databases">
        <title>Histidinibacterium lentulum gen. nov., sp. nov., a marine bacterium from the culture broth of Picochlorum sp. 122.</title>
        <authorList>
            <person name="Wang G."/>
        </authorList>
    </citation>
    <scope>NUCLEOTIDE SEQUENCE [LARGE SCALE GENOMIC DNA]</scope>
    <source>
        <strain evidence="11 12">B17</strain>
    </source>
</reference>
<dbReference type="CDD" id="cd06563">
    <property type="entry name" value="GH20_chitobiase-like"/>
    <property type="match status" value="1"/>
</dbReference>
<evidence type="ECO:0000256" key="4">
    <source>
        <dbReference type="ARBA" id="ARBA00022801"/>
    </source>
</evidence>
<keyword evidence="12" id="KW-1185">Reference proteome</keyword>
<dbReference type="Pfam" id="PF00728">
    <property type="entry name" value="Glyco_hydro_20"/>
    <property type="match status" value="1"/>
</dbReference>
<dbReference type="PANTHER" id="PTHR22600">
    <property type="entry name" value="BETA-HEXOSAMINIDASE"/>
    <property type="match status" value="1"/>
</dbReference>
<dbReference type="Gene3D" id="3.20.20.80">
    <property type="entry name" value="Glycosidases"/>
    <property type="match status" value="1"/>
</dbReference>
<gene>
    <name evidence="11" type="ORF">EAT49_04150</name>
</gene>
<keyword evidence="5" id="KW-0326">Glycosidase</keyword>
<dbReference type="OrthoDB" id="9763537at2"/>
<dbReference type="InterPro" id="IPR017853">
    <property type="entry name" value="GH"/>
</dbReference>
<dbReference type="GO" id="GO:0030203">
    <property type="term" value="P:glycosaminoglycan metabolic process"/>
    <property type="evidence" value="ECO:0007669"/>
    <property type="project" value="TreeGrafter"/>
</dbReference>
<dbReference type="SUPFAM" id="SSF51445">
    <property type="entry name" value="(Trans)glycosidases"/>
    <property type="match status" value="1"/>
</dbReference>
<dbReference type="PRINTS" id="PR00738">
    <property type="entry name" value="GLHYDRLASE20"/>
</dbReference>
<dbReference type="RefSeq" id="WP_123641029.1">
    <property type="nucleotide sequence ID" value="NZ_ML119082.1"/>
</dbReference>
<comment type="caution">
    <text evidence="11">The sequence shown here is derived from an EMBL/GenBank/DDBJ whole genome shotgun (WGS) entry which is preliminary data.</text>
</comment>
<protein>
    <recommendedName>
        <fullName evidence="3">beta-N-acetylhexosaminidase</fullName>
        <ecNumber evidence="3">3.2.1.52</ecNumber>
    </recommendedName>
    <alternativeName>
        <fullName evidence="6">Beta-N-acetylhexosaminidase</fullName>
    </alternativeName>
    <alternativeName>
        <fullName evidence="7">N-acetyl-beta-glucosaminidase</fullName>
    </alternativeName>
</protein>
<feature type="domain" description="Glycoside hydrolase family 20 catalytic" evidence="9">
    <location>
        <begin position="229"/>
        <end position="571"/>
    </location>
</feature>
<evidence type="ECO:0000259" key="10">
    <source>
        <dbReference type="Pfam" id="PF02838"/>
    </source>
</evidence>
<dbReference type="InterPro" id="IPR015883">
    <property type="entry name" value="Glyco_hydro_20_cat"/>
</dbReference>
<evidence type="ECO:0000256" key="1">
    <source>
        <dbReference type="ARBA" id="ARBA00001231"/>
    </source>
</evidence>
<dbReference type="GO" id="GO:0005975">
    <property type="term" value="P:carbohydrate metabolic process"/>
    <property type="evidence" value="ECO:0007669"/>
    <property type="project" value="InterPro"/>
</dbReference>
<comment type="similarity">
    <text evidence="2">Belongs to the glycosyl hydrolase 20 family.</text>
</comment>
<sequence length="602" mass="64513">MKLDAHIDGPDIAVTLTADRPLSAPVLCFSLMAPAEVVTGGTLAHACAGYCEVALPDLAPGMPHALRLRHVAGFQPANRAWLPLGAHLRAGGETIPLPALPSGRRPAPLMDGPAAELRIVPPVAGFAPTGETAVATAFHADPKAFAPVEALARRTGLGPFLDPAGLPLRVAVDGQVGPEAYLLDIAPDGVVLTASSRTGRFYGAVTLLTLRHTHAGRLPCGRIEDAPRFAWRGQHLDCARHFFEPDTIARLMDLMALLKLNRFHWHFADDEAFRLEIESLPELWQRTAFRGAGELVPGVFGGGIRAGGSYSLDDARTLIAHGEALEIGILPEIEAPAHAFTLAKVFPETRDPGDKGTEASVQGYPENVLNPAMPETWRVLEAMAQEVAQLFPLGLLHLGCDELPEGAWEGSPAADALKARENLVTRDDLQGWTMHRLAGAIAPVRPAAWEEAARGRNGGIGHDALLFSWSGQGPGIEAARAGYDVVMCPAQHVYLDMAHSADPDDWGASWAAVLPLEETLTWSPVPADAPDIAPRVVGVEGTFWSEFTTRDKEMEAMVAPRILGVATKAWDRTDRLTGPELHALARAYLPILDAMGWESGYR</sequence>
<evidence type="ECO:0000256" key="6">
    <source>
        <dbReference type="ARBA" id="ARBA00030512"/>
    </source>
</evidence>
<evidence type="ECO:0000256" key="8">
    <source>
        <dbReference type="PIRSR" id="PIRSR625705-1"/>
    </source>
</evidence>
<feature type="domain" description="Beta-hexosaminidase bacterial type N-terminal" evidence="10">
    <location>
        <begin position="171"/>
        <end position="226"/>
    </location>
</feature>